<dbReference type="InterPro" id="IPR039498">
    <property type="entry name" value="NTP_transf_5"/>
</dbReference>
<dbReference type="RefSeq" id="WP_110520909.1">
    <property type="nucleotide sequence ID" value="NZ_PDOF01000002.1"/>
</dbReference>
<proteinExistence type="predicted"/>
<comment type="caution">
    <text evidence="1">The sequence shown here is derived from an EMBL/GenBank/DDBJ whole genome shotgun (WGS) entry which is preliminary data.</text>
</comment>
<name>A0A2W0HTP1_9BACI</name>
<reference evidence="1 2" key="1">
    <citation type="submission" date="2017-10" db="EMBL/GenBank/DDBJ databases">
        <title>Bacillus sp. nov., a halophilic bacterium isolated from a Yangshapao Lake.</title>
        <authorList>
            <person name="Wang H."/>
        </authorList>
    </citation>
    <scope>NUCLEOTIDE SEQUENCE [LARGE SCALE GENOMIC DNA]</scope>
    <source>
        <strain evidence="1 2">YSP-3</strain>
    </source>
</reference>
<dbReference type="Gene3D" id="3.30.460.40">
    <property type="match status" value="1"/>
</dbReference>
<dbReference type="AlphaFoldDB" id="A0A2W0HTP1"/>
<sequence length="391" mass="46579">MAEQNTLNIKNVPLELKLLMELVRQEPRIERLEQMNAEGIDWSHFTELVYHHRLHPLMNSKLKHHVFIPAQVKEQFAFEYKRNMFLMLQLSAEMERVNSVFQKQEIPLLFLKGPVLAKLLYGDVSLRTSSDLDFLVPMKDLEQAETLLQEMGYVKDDYIDTILGDWKWRHHHVTYYHPVKRTKLEIHWRLHPGPGKEPGFKELWQRKNVSTVTGRPVYYLGKEDLFYFLTSHGARHGWSRLRWLLDIHHLVQLDLNWNKAASLMRKFHRTPTGGQALVLSENLFGSELPHAVRKHWYSRRAERLAQDAVFYLENLINLHNEPLPEHISEHHKQHLFSLMSKPQKVLFILSFLYPYPEDAELLPLPSGLHWLYFPLRPVLWVWRKTRKHELT</sequence>
<organism evidence="1 2">
    <name type="scientific">Alteribacter lacisalsi</name>
    <dbReference type="NCBI Taxonomy" id="2045244"/>
    <lineage>
        <taxon>Bacteria</taxon>
        <taxon>Bacillati</taxon>
        <taxon>Bacillota</taxon>
        <taxon>Bacilli</taxon>
        <taxon>Bacillales</taxon>
        <taxon>Bacillaceae</taxon>
        <taxon>Alteribacter</taxon>
    </lineage>
</organism>
<dbReference type="Proteomes" id="UP000248066">
    <property type="component" value="Unassembled WGS sequence"/>
</dbReference>
<dbReference type="OrthoDB" id="9773927at2"/>
<accession>A0A2W0HTP1</accession>
<protein>
    <submittedName>
        <fullName evidence="1">Renal dipeptidase</fullName>
    </submittedName>
</protein>
<evidence type="ECO:0000313" key="1">
    <source>
        <dbReference type="EMBL" id="PYZ96968.1"/>
    </source>
</evidence>
<evidence type="ECO:0000313" key="2">
    <source>
        <dbReference type="Proteomes" id="UP000248066"/>
    </source>
</evidence>
<gene>
    <name evidence="1" type="ORF">CR205_14950</name>
</gene>
<keyword evidence="2" id="KW-1185">Reference proteome</keyword>
<dbReference type="EMBL" id="PDOF01000002">
    <property type="protein sequence ID" value="PYZ96968.1"/>
    <property type="molecule type" value="Genomic_DNA"/>
</dbReference>
<dbReference type="Pfam" id="PF14907">
    <property type="entry name" value="NTP_transf_5"/>
    <property type="match status" value="1"/>
</dbReference>